<dbReference type="AlphaFoldDB" id="A0A8K1LCD0"/>
<organism evidence="3 4">
    <name type="scientific">Zosterops borbonicus</name>
    <dbReference type="NCBI Taxonomy" id="364589"/>
    <lineage>
        <taxon>Eukaryota</taxon>
        <taxon>Metazoa</taxon>
        <taxon>Chordata</taxon>
        <taxon>Craniata</taxon>
        <taxon>Vertebrata</taxon>
        <taxon>Euteleostomi</taxon>
        <taxon>Archelosauria</taxon>
        <taxon>Archosauria</taxon>
        <taxon>Dinosauria</taxon>
        <taxon>Saurischia</taxon>
        <taxon>Theropoda</taxon>
        <taxon>Coelurosauria</taxon>
        <taxon>Aves</taxon>
        <taxon>Neognathae</taxon>
        <taxon>Neoaves</taxon>
        <taxon>Telluraves</taxon>
        <taxon>Australaves</taxon>
        <taxon>Passeriformes</taxon>
        <taxon>Sylvioidea</taxon>
        <taxon>Zosteropidae</taxon>
        <taxon>Zosterops</taxon>
    </lineage>
</organism>
<keyword evidence="2" id="KW-0472">Membrane</keyword>
<gene>
    <name evidence="3" type="ORF">HGM15179_018286</name>
</gene>
<feature type="region of interest" description="Disordered" evidence="1">
    <location>
        <begin position="1"/>
        <end position="50"/>
    </location>
</feature>
<keyword evidence="2" id="KW-0812">Transmembrane</keyword>
<feature type="transmembrane region" description="Helical" evidence="2">
    <location>
        <begin position="82"/>
        <end position="103"/>
    </location>
</feature>
<accession>A0A8K1LCD0</accession>
<evidence type="ECO:0000256" key="2">
    <source>
        <dbReference type="SAM" id="Phobius"/>
    </source>
</evidence>
<dbReference type="Proteomes" id="UP000796761">
    <property type="component" value="Unassembled WGS sequence"/>
</dbReference>
<evidence type="ECO:0000313" key="3">
    <source>
        <dbReference type="EMBL" id="TRZ08821.1"/>
    </source>
</evidence>
<sequence>MKMEKMEKNEEEDEGEEDEEEDEQEEDGEEDEAAAAAPGGSKFVSPSNSLRDSGLLRASLNKIDQHEDIIEYLGLFPKQVPYFIQQYVLIFLGFPFVVGIPIWKSSRLTFLPD</sequence>
<reference evidence="3" key="1">
    <citation type="submission" date="2019-04" db="EMBL/GenBank/DDBJ databases">
        <title>Genome assembly of Zosterops borbonicus 15179.</title>
        <authorList>
            <person name="Leroy T."/>
            <person name="Anselmetti Y."/>
            <person name="Tilak M.-K."/>
            <person name="Nabholz B."/>
        </authorList>
    </citation>
    <scope>NUCLEOTIDE SEQUENCE</scope>
    <source>
        <strain evidence="3">HGM_15179</strain>
        <tissue evidence="3">Muscle</tissue>
    </source>
</reference>
<dbReference type="EMBL" id="SWJQ01001235">
    <property type="protein sequence ID" value="TRZ08821.1"/>
    <property type="molecule type" value="Genomic_DNA"/>
</dbReference>
<evidence type="ECO:0000256" key="1">
    <source>
        <dbReference type="SAM" id="MobiDB-lite"/>
    </source>
</evidence>
<feature type="compositionally biased region" description="Acidic residues" evidence="1">
    <location>
        <begin position="9"/>
        <end position="33"/>
    </location>
</feature>
<proteinExistence type="predicted"/>
<protein>
    <submittedName>
        <fullName evidence="3">Uncharacterized protein</fullName>
    </submittedName>
</protein>
<evidence type="ECO:0000313" key="4">
    <source>
        <dbReference type="Proteomes" id="UP000796761"/>
    </source>
</evidence>
<keyword evidence="2" id="KW-1133">Transmembrane helix</keyword>
<keyword evidence="4" id="KW-1185">Reference proteome</keyword>
<name>A0A8K1LCD0_9PASS</name>
<comment type="caution">
    <text evidence="3">The sequence shown here is derived from an EMBL/GenBank/DDBJ whole genome shotgun (WGS) entry which is preliminary data.</text>
</comment>